<evidence type="ECO:0000313" key="1">
    <source>
        <dbReference type="EMBL" id="KAF7126264.1"/>
    </source>
</evidence>
<evidence type="ECO:0000313" key="2">
    <source>
        <dbReference type="Proteomes" id="UP000626092"/>
    </source>
</evidence>
<protein>
    <submittedName>
        <fullName evidence="1">Uncharacterized protein</fullName>
    </submittedName>
</protein>
<comment type="caution">
    <text evidence="1">The sequence shown here is derived from an EMBL/GenBank/DDBJ whole genome shotgun (WGS) entry which is preliminary data.</text>
</comment>
<keyword evidence="2" id="KW-1185">Reference proteome</keyword>
<gene>
    <name evidence="1" type="ORF">RHSIM_Rhsim11G0006100</name>
</gene>
<sequence length="108" mass="12424">MCSPRPPPSRYQVNGWSYADKISDGFYNILGMNPYLWVMCNDSEEDHQSSCLVIIEDDRNFARVHITLEYEACMGFNMGKNSDEIRKILGHSIAVDNIHETMAVEVEY</sequence>
<accession>A0A834L9W2</accession>
<dbReference type="Proteomes" id="UP000626092">
    <property type="component" value="Unassembled WGS sequence"/>
</dbReference>
<organism evidence="1 2">
    <name type="scientific">Rhododendron simsii</name>
    <name type="common">Sims's rhododendron</name>
    <dbReference type="NCBI Taxonomy" id="118357"/>
    <lineage>
        <taxon>Eukaryota</taxon>
        <taxon>Viridiplantae</taxon>
        <taxon>Streptophyta</taxon>
        <taxon>Embryophyta</taxon>
        <taxon>Tracheophyta</taxon>
        <taxon>Spermatophyta</taxon>
        <taxon>Magnoliopsida</taxon>
        <taxon>eudicotyledons</taxon>
        <taxon>Gunneridae</taxon>
        <taxon>Pentapetalae</taxon>
        <taxon>asterids</taxon>
        <taxon>Ericales</taxon>
        <taxon>Ericaceae</taxon>
        <taxon>Ericoideae</taxon>
        <taxon>Rhodoreae</taxon>
        <taxon>Rhododendron</taxon>
    </lineage>
</organism>
<dbReference type="PROSITE" id="PS50890">
    <property type="entry name" value="PUA"/>
    <property type="match status" value="1"/>
</dbReference>
<dbReference type="AlphaFoldDB" id="A0A834L9W2"/>
<reference evidence="1" key="1">
    <citation type="submission" date="2019-11" db="EMBL/GenBank/DDBJ databases">
        <authorList>
            <person name="Liu Y."/>
            <person name="Hou J."/>
            <person name="Li T.-Q."/>
            <person name="Guan C.-H."/>
            <person name="Wu X."/>
            <person name="Wu H.-Z."/>
            <person name="Ling F."/>
            <person name="Zhang R."/>
            <person name="Shi X.-G."/>
            <person name="Ren J.-P."/>
            <person name="Chen E.-F."/>
            <person name="Sun J.-M."/>
        </authorList>
    </citation>
    <scope>NUCLEOTIDE SEQUENCE</scope>
    <source>
        <strain evidence="1">Adult_tree_wgs_1</strain>
        <tissue evidence="1">Leaves</tissue>
    </source>
</reference>
<dbReference type="EMBL" id="WJXA01000011">
    <property type="protein sequence ID" value="KAF7126264.1"/>
    <property type="molecule type" value="Genomic_DNA"/>
</dbReference>
<proteinExistence type="predicted"/>
<dbReference type="OrthoDB" id="339325at2759"/>
<name>A0A834L9W2_RHOSS</name>